<dbReference type="Gene3D" id="3.40.30.10">
    <property type="entry name" value="Glutaredoxin"/>
    <property type="match status" value="1"/>
</dbReference>
<gene>
    <name evidence="1" type="ORF">DV707_02875</name>
    <name evidence="2" type="ORF">SAMN04488133_0981</name>
</gene>
<dbReference type="Proteomes" id="UP000296733">
    <property type="component" value="Chromosome"/>
</dbReference>
<dbReference type="EMBL" id="CP031311">
    <property type="protein sequence ID" value="QCC46697.1"/>
    <property type="molecule type" value="Genomic_DNA"/>
</dbReference>
<reference evidence="1 4" key="2">
    <citation type="journal article" date="2019" name="Nat. Commun.">
        <title>A new type of DNA phosphorothioation-based antiviral system in archaea.</title>
        <authorList>
            <person name="Xiong L."/>
            <person name="Liu S."/>
            <person name="Chen S."/>
            <person name="Xiao Y."/>
            <person name="Zhu B."/>
            <person name="Gao Y."/>
            <person name="Zhang Y."/>
            <person name="Chen B."/>
            <person name="Luo J."/>
            <person name="Deng Z."/>
            <person name="Chen X."/>
            <person name="Wang L."/>
            <person name="Chen S."/>
        </authorList>
    </citation>
    <scope>NUCLEOTIDE SEQUENCE [LARGE SCALE GENOMIC DNA]</scope>
    <source>
        <strain evidence="1 4">CGMCC 1.10331</strain>
    </source>
</reference>
<evidence type="ECO:0000313" key="3">
    <source>
        <dbReference type="Proteomes" id="UP000236740"/>
    </source>
</evidence>
<evidence type="ECO:0000313" key="2">
    <source>
        <dbReference type="EMBL" id="SEF87436.1"/>
    </source>
</evidence>
<dbReference type="AlphaFoldDB" id="A0A1H5VK91"/>
<dbReference type="CDD" id="cd02980">
    <property type="entry name" value="TRX_Fd_family"/>
    <property type="match status" value="1"/>
</dbReference>
<name>A0A1H5VK91_9EURY</name>
<evidence type="ECO:0000313" key="4">
    <source>
        <dbReference type="Proteomes" id="UP000296733"/>
    </source>
</evidence>
<dbReference type="InterPro" id="IPR036249">
    <property type="entry name" value="Thioredoxin-like_sf"/>
</dbReference>
<dbReference type="KEGG" id="hlm:DV707_02875"/>
<dbReference type="RefSeq" id="WP_103990704.1">
    <property type="nucleotide sequence ID" value="NZ_CP031311.1"/>
</dbReference>
<evidence type="ECO:0000313" key="1">
    <source>
        <dbReference type="EMBL" id="QCC46697.1"/>
    </source>
</evidence>
<organism evidence="2 3">
    <name type="scientific">Halobellus limi</name>
    <dbReference type="NCBI Taxonomy" id="699433"/>
    <lineage>
        <taxon>Archaea</taxon>
        <taxon>Methanobacteriati</taxon>
        <taxon>Methanobacteriota</taxon>
        <taxon>Stenosarchaea group</taxon>
        <taxon>Halobacteria</taxon>
        <taxon>Halobacteriales</taxon>
        <taxon>Haloferacaceae</taxon>
        <taxon>Halobellus</taxon>
    </lineage>
</organism>
<accession>A0A1H5VK91</accession>
<sequence length="111" mass="12532">MRSRTEDVVDGDFSAHVLVCTHARDSEYACCAEARGRDVYEAVKTWLRDRDVFWSRVRVAETSCLGLCSAEGTAVAIHPRNRWYSDVVPDDVPELLEAEFGADASRLRDPR</sequence>
<dbReference type="SUPFAM" id="SSF52833">
    <property type="entry name" value="Thioredoxin-like"/>
    <property type="match status" value="1"/>
</dbReference>
<protein>
    <submittedName>
        <fullName evidence="1">(2Fe-2S) ferredoxin domain-containing protein</fullName>
    </submittedName>
</protein>
<keyword evidence="3" id="KW-1185">Reference proteome</keyword>
<dbReference type="OrthoDB" id="198458at2157"/>
<proteinExistence type="predicted"/>
<dbReference type="GeneID" id="39856997"/>
<reference evidence="2 3" key="1">
    <citation type="submission" date="2016-10" db="EMBL/GenBank/DDBJ databases">
        <authorList>
            <person name="de Groot N.N."/>
        </authorList>
    </citation>
    <scope>NUCLEOTIDE SEQUENCE [LARGE SCALE GENOMIC DNA]</scope>
    <source>
        <strain evidence="2 3">CGMCC 1.10331</strain>
    </source>
</reference>
<dbReference type="EMBL" id="FNVN01000001">
    <property type="protein sequence ID" value="SEF87436.1"/>
    <property type="molecule type" value="Genomic_DNA"/>
</dbReference>
<dbReference type="Proteomes" id="UP000236740">
    <property type="component" value="Unassembled WGS sequence"/>
</dbReference>